<evidence type="ECO:0000259" key="2">
    <source>
        <dbReference type="Pfam" id="PF01494"/>
    </source>
</evidence>
<dbReference type="Gene3D" id="3.50.50.60">
    <property type="entry name" value="FAD/NAD(P)-binding domain"/>
    <property type="match status" value="1"/>
</dbReference>
<keyword evidence="1" id="KW-0560">Oxidoreductase</keyword>
<feature type="domain" description="FAD-binding" evidence="2">
    <location>
        <begin position="9"/>
        <end position="343"/>
    </location>
</feature>
<dbReference type="Pfam" id="PF01494">
    <property type="entry name" value="FAD_binding_3"/>
    <property type="match status" value="1"/>
</dbReference>
<keyword evidence="3" id="KW-0503">Monooxygenase</keyword>
<dbReference type="GO" id="GO:0071949">
    <property type="term" value="F:FAD binding"/>
    <property type="evidence" value="ECO:0007669"/>
    <property type="project" value="InterPro"/>
</dbReference>
<dbReference type="GO" id="GO:0008688">
    <property type="term" value="F:3-(3-hydroxyphenyl)propionate hydroxylase activity"/>
    <property type="evidence" value="ECO:0007669"/>
    <property type="project" value="TreeGrafter"/>
</dbReference>
<dbReference type="PANTHER" id="PTHR43476:SF3">
    <property type="entry name" value="FAD-BINDING MONOOXYGENASE"/>
    <property type="match status" value="1"/>
</dbReference>
<protein>
    <submittedName>
        <fullName evidence="3">FAD-dependent monooxygenase</fullName>
    </submittedName>
</protein>
<organism evidence="3">
    <name type="scientific">Streptomyces sp. NBC_01393</name>
    <dbReference type="NCBI Taxonomy" id="2903851"/>
    <lineage>
        <taxon>Bacteria</taxon>
        <taxon>Bacillati</taxon>
        <taxon>Actinomycetota</taxon>
        <taxon>Actinomycetes</taxon>
        <taxon>Kitasatosporales</taxon>
        <taxon>Streptomycetaceae</taxon>
        <taxon>Streptomyces</taxon>
    </lineage>
</organism>
<dbReference type="SUPFAM" id="SSF51905">
    <property type="entry name" value="FAD/NAD(P)-binding domain"/>
    <property type="match status" value="1"/>
</dbReference>
<dbReference type="AlphaFoldDB" id="A0AAU3IFU8"/>
<sequence>MTGTPAEGRVLVAGAGPVGLTAALVLARRGVPVTVLEAGPGLSSESRASTFHPPTLEMLEDLGVLGPVLEQGLIVRTFQYRDRRTGPVAELDLAVLSPDTRHPYRVQLEQGKLTPLLLRALSRLPGSEVRFGARVTAVRQDPHGVDAVLSDGTTAHGSHLVAADGAHSAVRRSLGVGFHGMTYPERFLVVSVEADLAAELPGLAPIAYVMDPDEWLVLLRTPDHWRILLPTPGDTSDAAELARLPGRLSALRAASAGRTGPPWRVVQAGLYRVHQRVADTFRLGRILLCGDAAHVNNPLGGMGMNSGIHDAVLMGATLHAVVDGRSGADEALDRIATARRDCALTYVGAQTHRNWERLRVRDPELRSALADELRATAADPARARQALLRSSMIASLRMSV</sequence>
<dbReference type="Gene3D" id="3.30.70.2450">
    <property type="match status" value="1"/>
</dbReference>
<dbReference type="PRINTS" id="PR00420">
    <property type="entry name" value="RNGMNOXGNASE"/>
</dbReference>
<dbReference type="GO" id="GO:0019622">
    <property type="term" value="P:3-(3-hydroxy)phenylpropionate catabolic process"/>
    <property type="evidence" value="ECO:0007669"/>
    <property type="project" value="TreeGrafter"/>
</dbReference>
<dbReference type="InterPro" id="IPR050631">
    <property type="entry name" value="PheA/TfdB_FAD_monoxygenase"/>
</dbReference>
<dbReference type="InterPro" id="IPR002938">
    <property type="entry name" value="FAD-bd"/>
</dbReference>
<reference evidence="3" key="1">
    <citation type="submission" date="2022-10" db="EMBL/GenBank/DDBJ databases">
        <title>The complete genomes of actinobacterial strains from the NBC collection.</title>
        <authorList>
            <person name="Joergensen T.S."/>
            <person name="Alvarez Arevalo M."/>
            <person name="Sterndorff E.B."/>
            <person name="Faurdal D."/>
            <person name="Vuksanovic O."/>
            <person name="Mourched A.-S."/>
            <person name="Charusanti P."/>
            <person name="Shaw S."/>
            <person name="Blin K."/>
            <person name="Weber T."/>
        </authorList>
    </citation>
    <scope>NUCLEOTIDE SEQUENCE</scope>
    <source>
        <strain evidence="3">NBC_01393</strain>
    </source>
</reference>
<accession>A0AAU3IFU8</accession>
<evidence type="ECO:0000313" key="3">
    <source>
        <dbReference type="EMBL" id="WTZ14053.1"/>
    </source>
</evidence>
<proteinExistence type="predicted"/>
<dbReference type="PANTHER" id="PTHR43476">
    <property type="entry name" value="3-(3-HYDROXY-PHENYL)PROPIONATE/3-HYDROXYCINNAMIC ACID HYDROXYLASE"/>
    <property type="match status" value="1"/>
</dbReference>
<gene>
    <name evidence="3" type="ORF">OG699_42530</name>
</gene>
<name>A0AAU3IFU8_9ACTN</name>
<evidence type="ECO:0000256" key="1">
    <source>
        <dbReference type="ARBA" id="ARBA00023002"/>
    </source>
</evidence>
<dbReference type="InterPro" id="IPR036188">
    <property type="entry name" value="FAD/NAD-bd_sf"/>
</dbReference>
<dbReference type="EMBL" id="CP109546">
    <property type="protein sequence ID" value="WTZ14053.1"/>
    <property type="molecule type" value="Genomic_DNA"/>
</dbReference>